<dbReference type="EMBL" id="JAQNDK010000005">
    <property type="protein sequence ID" value="MDC0684131.1"/>
    <property type="molecule type" value="Genomic_DNA"/>
</dbReference>
<evidence type="ECO:0000313" key="4">
    <source>
        <dbReference type="Proteomes" id="UP001217485"/>
    </source>
</evidence>
<keyword evidence="1" id="KW-0175">Coiled coil</keyword>
<feature type="compositionally biased region" description="Basic and acidic residues" evidence="2">
    <location>
        <begin position="126"/>
        <end position="152"/>
    </location>
</feature>
<dbReference type="RefSeq" id="WP_272102258.1">
    <property type="nucleotide sequence ID" value="NZ_JAQNDK010000005.1"/>
</dbReference>
<proteinExistence type="predicted"/>
<accession>A0ABT5CCH2</accession>
<evidence type="ECO:0000256" key="2">
    <source>
        <dbReference type="SAM" id="MobiDB-lite"/>
    </source>
</evidence>
<evidence type="ECO:0000313" key="3">
    <source>
        <dbReference type="EMBL" id="MDC0684131.1"/>
    </source>
</evidence>
<evidence type="ECO:0000256" key="1">
    <source>
        <dbReference type="SAM" id="Coils"/>
    </source>
</evidence>
<feature type="region of interest" description="Disordered" evidence="2">
    <location>
        <begin position="113"/>
        <end position="169"/>
    </location>
</feature>
<dbReference type="Pfam" id="PF18934">
    <property type="entry name" value="DUF5682"/>
    <property type="match status" value="2"/>
</dbReference>
<gene>
    <name evidence="3" type="ORF">POL72_40790</name>
</gene>
<sequence>MDLDRLAAVHLFPVRHHSPRSSATLRAYLDEVRPKAIFVEGPSDATPLLEALVDPKTVPPVAILGYRTDGEPASSLWPFAAYSPEYVAVKWAFEHGARVELIDIPVGTTLAPFDGAPVGHDDADDPGGHEREIDEDRGEHGDHGEHGEHTDDGGAGDGGDGGPPSAEEPQESIYAACARARGFRSFEEFWEASFEAPRYDPGPFREALLAYADLVRSDGDRLIHRARDAYMARSILERMGPDLAPHEVAAVLGAAHAAAFAARDVDPALEARLPAPIPCAVTLIPFSFPRLSEQLGYGAGNRAPQYYQRAHDAGGDFRRATLEVLIDFTEHLRLRGFMASLADTIEAFRLAVSLAELRGKAEPGLDEVREATIATMCRGDATHVDGFLWPAVIGRNVGRVGGGIGKNSLQEEFWREVRERRLPATDAPESFRLSLTNEVEVGTSVLLHRLRIAKIPYAAYAGARAAGRGGAGARGQRRGQAASEVPPDELLRQLSETWEAQWTPATDVALVEKIVLGDTLEQVATRLLEEDLAACHTTGEAADVLLNAVLASSARAAASALDACDRFAAGDSDLPSLARACRAFAGLASFGSSRSLSSLGDGVIATMLEKTFARAVLRVHGGCTGSDEAVAPAKEALRTLHDVALSQPIVDRAAWFEAARALVDSDAVNPTASGLACGLLYLAQVIDDAEVARIVGLRLGSAAPPEAAASFLAGFLEVNALVLVKSRPVVEALDAFLGGILPERFKDTLPVLRRAFAALGATERRYLLENVLAARKLGDKARAAQAVLLEKDREKLKEMSEDLSQAMDDLDDLL</sequence>
<organism evidence="3 4">
    <name type="scientific">Sorangium atrum</name>
    <dbReference type="NCBI Taxonomy" id="2995308"/>
    <lineage>
        <taxon>Bacteria</taxon>
        <taxon>Pseudomonadati</taxon>
        <taxon>Myxococcota</taxon>
        <taxon>Polyangia</taxon>
        <taxon>Polyangiales</taxon>
        <taxon>Polyangiaceae</taxon>
        <taxon>Sorangium</taxon>
    </lineage>
</organism>
<dbReference type="Proteomes" id="UP001217485">
    <property type="component" value="Unassembled WGS sequence"/>
</dbReference>
<comment type="caution">
    <text evidence="3">The sequence shown here is derived from an EMBL/GenBank/DDBJ whole genome shotgun (WGS) entry which is preliminary data.</text>
</comment>
<keyword evidence="4" id="KW-1185">Reference proteome</keyword>
<name>A0ABT5CCH2_9BACT</name>
<protein>
    <submittedName>
        <fullName evidence="3">DUF5682 family protein</fullName>
    </submittedName>
</protein>
<feature type="compositionally biased region" description="Gly residues" evidence="2">
    <location>
        <begin position="153"/>
        <end position="162"/>
    </location>
</feature>
<dbReference type="InterPro" id="IPR043737">
    <property type="entry name" value="DUF5682"/>
</dbReference>
<reference evidence="3 4" key="1">
    <citation type="submission" date="2023-01" db="EMBL/GenBank/DDBJ databases">
        <title>Minimal conservation of predation-associated metabolite biosynthetic gene clusters underscores biosynthetic potential of Myxococcota including descriptions for ten novel species: Archangium lansinium sp. nov., Myxococcus landrumus sp. nov., Nannocystis bai.</title>
        <authorList>
            <person name="Ahearne A."/>
            <person name="Stevens C."/>
            <person name="Dowd S."/>
        </authorList>
    </citation>
    <scope>NUCLEOTIDE SEQUENCE [LARGE SCALE GENOMIC DNA]</scope>
    <source>
        <strain evidence="3 4">WIWO2</strain>
    </source>
</reference>
<feature type="coiled-coil region" evidence="1">
    <location>
        <begin position="786"/>
        <end position="813"/>
    </location>
</feature>